<evidence type="ECO:0000256" key="5">
    <source>
        <dbReference type="ARBA" id="ARBA00023136"/>
    </source>
</evidence>
<keyword evidence="11" id="KW-1185">Reference proteome</keyword>
<evidence type="ECO:0000259" key="8">
    <source>
        <dbReference type="Pfam" id="PF04116"/>
    </source>
</evidence>
<dbReference type="EMBL" id="OX465077">
    <property type="protein sequence ID" value="CAI9267365.1"/>
    <property type="molecule type" value="Genomic_DNA"/>
</dbReference>
<dbReference type="Pfam" id="PF12076">
    <property type="entry name" value="CER1-like_C"/>
    <property type="match status" value="1"/>
</dbReference>
<feature type="transmembrane region" description="Helical" evidence="7">
    <location>
        <begin position="286"/>
        <end position="316"/>
    </location>
</feature>
<evidence type="ECO:0000256" key="7">
    <source>
        <dbReference type="SAM" id="Phobius"/>
    </source>
</evidence>
<dbReference type="Proteomes" id="UP001177003">
    <property type="component" value="Chromosome 1"/>
</dbReference>
<evidence type="ECO:0000313" key="11">
    <source>
        <dbReference type="Proteomes" id="UP001177003"/>
    </source>
</evidence>
<name>A0AA35V9D0_LACSI</name>
<accession>A0AA35V9D0</accession>
<dbReference type="PANTHER" id="PTHR11863">
    <property type="entry name" value="STEROL DESATURASE"/>
    <property type="match status" value="1"/>
</dbReference>
<comment type="similarity">
    <text evidence="2">Belongs to the sterol desaturase family.</text>
</comment>
<dbReference type="InterPro" id="IPR006694">
    <property type="entry name" value="Fatty_acid_hydroxylase"/>
</dbReference>
<comment type="subcellular location">
    <subcellularLocation>
        <location evidence="1">Membrane</location>
        <topology evidence="1">Multi-pass membrane protein</topology>
    </subcellularLocation>
</comment>
<dbReference type="GO" id="GO:0008610">
    <property type="term" value="P:lipid biosynthetic process"/>
    <property type="evidence" value="ECO:0007669"/>
    <property type="project" value="InterPro"/>
</dbReference>
<dbReference type="GO" id="GO:0016020">
    <property type="term" value="C:membrane"/>
    <property type="evidence" value="ECO:0007669"/>
    <property type="project" value="UniProtKB-SubCell"/>
</dbReference>
<evidence type="ECO:0000256" key="3">
    <source>
        <dbReference type="ARBA" id="ARBA00022692"/>
    </source>
</evidence>
<keyword evidence="4 7" id="KW-1133">Transmembrane helix</keyword>
<gene>
    <name evidence="10" type="ORF">LSALG_LOCUS7853</name>
</gene>
<dbReference type="InterPro" id="IPR036291">
    <property type="entry name" value="NAD(P)-bd_dom_sf"/>
</dbReference>
<sequence length="729" mass="83483">MLILRRKGDIKEEPRSRRKETTMKEEEQSASGDEVTAGEGNGSGQVHKAPTPVSQYSGASRFILLPLNQSEQITRIPVEISPERLPLDEDEAAASNGDEKRVCSSGKKRAPLSGWPWENISNFKYMLFGPLLAELIYSRIYEKKHSEYSWCLHILILSSLRGLVHQLWSSHNNMLFLNRNHRLCEKAIGFDQIDKEWHWDNFIILEASIASILSFINPSITNLPIWKTNGIIFCVIFHIGLSEPLYYWLHRLLHSPYFFQHYHWLHHSSTVNHPFTAGHATFLEHLLLFVIMGVPILGSTLIGHGSVIMFYGYVLVFDFLRCMGHSNIEIVPHHIFETVPMLKYLIYTPTYHFLHHREMKTNFCLFMPLFDVFGKTMNEISWDLHREISSNEGKKAKAPEFVFLAHVVDVMSSMHVPFVFRSCSSLPYATNIIFFLHWPVAFMVMLIMWAKSKTFLLSFCHLRGRLLQSWVVPRFGFMYFLPSAKDGINRQIEAAILKADRIGVKVLSLAALNKNEALNGGGKLFVMKHPDLKVRVVHGNTLTAAVILNEIPQDVEEVFLTGATSKLGRAIAIYLARRRVRVLMLTQSTERFISIRKEIPLDNRNLLIQVTKYQAAKQCKTWILGKWTTPSEQNWAPPGTHFHQFVVPPVFEFRRDCTYSKLAAMKLPVDVEGLGVCEYTMERGVVHACHAGGIVHLLEGWTHHEVGAIEVDRIDLVWEAALRHGFKPV</sequence>
<dbReference type="GO" id="GO:0005506">
    <property type="term" value="F:iron ion binding"/>
    <property type="evidence" value="ECO:0007669"/>
    <property type="project" value="InterPro"/>
</dbReference>
<dbReference type="AlphaFoldDB" id="A0AA35V9D0"/>
<evidence type="ECO:0000256" key="1">
    <source>
        <dbReference type="ARBA" id="ARBA00004141"/>
    </source>
</evidence>
<keyword evidence="5 7" id="KW-0472">Membrane</keyword>
<feature type="region of interest" description="Disordered" evidence="6">
    <location>
        <begin position="1"/>
        <end position="51"/>
    </location>
</feature>
<evidence type="ECO:0000259" key="9">
    <source>
        <dbReference type="Pfam" id="PF12076"/>
    </source>
</evidence>
<dbReference type="SUPFAM" id="SSF51735">
    <property type="entry name" value="NAD(P)-binding Rossmann-fold domains"/>
    <property type="match status" value="1"/>
</dbReference>
<evidence type="ECO:0000256" key="2">
    <source>
        <dbReference type="ARBA" id="ARBA00009324"/>
    </source>
</evidence>
<organism evidence="10 11">
    <name type="scientific">Lactuca saligna</name>
    <name type="common">Willowleaf lettuce</name>
    <dbReference type="NCBI Taxonomy" id="75948"/>
    <lineage>
        <taxon>Eukaryota</taxon>
        <taxon>Viridiplantae</taxon>
        <taxon>Streptophyta</taxon>
        <taxon>Embryophyta</taxon>
        <taxon>Tracheophyta</taxon>
        <taxon>Spermatophyta</taxon>
        <taxon>Magnoliopsida</taxon>
        <taxon>eudicotyledons</taxon>
        <taxon>Gunneridae</taxon>
        <taxon>Pentapetalae</taxon>
        <taxon>asterids</taxon>
        <taxon>campanulids</taxon>
        <taxon>Asterales</taxon>
        <taxon>Asteraceae</taxon>
        <taxon>Cichorioideae</taxon>
        <taxon>Cichorieae</taxon>
        <taxon>Lactucinae</taxon>
        <taxon>Lactuca</taxon>
    </lineage>
</organism>
<keyword evidence="3 7" id="KW-0812">Transmembrane</keyword>
<proteinExistence type="inferred from homology"/>
<reference evidence="10" key="1">
    <citation type="submission" date="2023-04" db="EMBL/GenBank/DDBJ databases">
        <authorList>
            <person name="Vijverberg K."/>
            <person name="Xiong W."/>
            <person name="Schranz E."/>
        </authorList>
    </citation>
    <scope>NUCLEOTIDE SEQUENCE</scope>
</reference>
<dbReference type="InterPro" id="IPR021940">
    <property type="entry name" value="CER1-like_C"/>
</dbReference>
<evidence type="ECO:0000256" key="4">
    <source>
        <dbReference type="ARBA" id="ARBA00022989"/>
    </source>
</evidence>
<protein>
    <submittedName>
        <fullName evidence="10">Uncharacterized protein</fullName>
    </submittedName>
</protein>
<feature type="domain" description="Very-long-chain aldehyde decarbonylase CER1-like C-terminal" evidence="9">
    <location>
        <begin position="558"/>
        <end position="728"/>
    </location>
</feature>
<feature type="domain" description="Fatty acid hydroxylase" evidence="8">
    <location>
        <begin position="236"/>
        <end position="376"/>
    </location>
</feature>
<evidence type="ECO:0000313" key="10">
    <source>
        <dbReference type="EMBL" id="CAI9267365.1"/>
    </source>
</evidence>
<feature type="compositionally biased region" description="Basic and acidic residues" evidence="6">
    <location>
        <begin position="1"/>
        <end position="27"/>
    </location>
</feature>
<feature type="transmembrane region" description="Helical" evidence="7">
    <location>
        <begin position="432"/>
        <end position="450"/>
    </location>
</feature>
<dbReference type="InterPro" id="IPR050307">
    <property type="entry name" value="Sterol_Desaturase_Related"/>
</dbReference>
<evidence type="ECO:0000256" key="6">
    <source>
        <dbReference type="SAM" id="MobiDB-lite"/>
    </source>
</evidence>
<dbReference type="GO" id="GO:0016491">
    <property type="term" value="F:oxidoreductase activity"/>
    <property type="evidence" value="ECO:0007669"/>
    <property type="project" value="InterPro"/>
</dbReference>
<dbReference type="Pfam" id="PF04116">
    <property type="entry name" value="FA_hydroxylase"/>
    <property type="match status" value="1"/>
</dbReference>